<dbReference type="Proteomes" id="UP000198310">
    <property type="component" value="Unassembled WGS sequence"/>
</dbReference>
<organism evidence="1 2">
    <name type="scientific">Hymenobacter mucosus</name>
    <dbReference type="NCBI Taxonomy" id="1411120"/>
    <lineage>
        <taxon>Bacteria</taxon>
        <taxon>Pseudomonadati</taxon>
        <taxon>Bacteroidota</taxon>
        <taxon>Cytophagia</taxon>
        <taxon>Cytophagales</taxon>
        <taxon>Hymenobacteraceae</taxon>
        <taxon>Hymenobacter</taxon>
    </lineage>
</organism>
<accession>A0A238XHC9</accession>
<protein>
    <submittedName>
        <fullName evidence="1">Uncharacterized protein</fullName>
    </submittedName>
</protein>
<reference evidence="2" key="1">
    <citation type="submission" date="2017-06" db="EMBL/GenBank/DDBJ databases">
        <authorList>
            <person name="Varghese N."/>
            <person name="Submissions S."/>
        </authorList>
    </citation>
    <scope>NUCLEOTIDE SEQUENCE [LARGE SCALE GENOMIC DNA]</scope>
    <source>
        <strain evidence="2">DSM 28041</strain>
    </source>
</reference>
<evidence type="ECO:0000313" key="2">
    <source>
        <dbReference type="Proteomes" id="UP000198310"/>
    </source>
</evidence>
<dbReference type="EMBL" id="FZNS01000004">
    <property type="protein sequence ID" value="SNR57998.1"/>
    <property type="molecule type" value="Genomic_DNA"/>
</dbReference>
<proteinExistence type="predicted"/>
<gene>
    <name evidence="1" type="ORF">SAMN06269173_10482</name>
</gene>
<sequence>MYIPLVWQLSLEDSRRAFRYLKLNIQRRLFLRQYTKAWSY</sequence>
<dbReference type="AlphaFoldDB" id="A0A238XHC9"/>
<name>A0A238XHC9_9BACT</name>
<keyword evidence="2" id="KW-1185">Reference proteome</keyword>
<evidence type="ECO:0000313" key="1">
    <source>
        <dbReference type="EMBL" id="SNR57998.1"/>
    </source>
</evidence>